<evidence type="ECO:0000313" key="19">
    <source>
        <dbReference type="EMBL" id="AWP15574.1"/>
    </source>
</evidence>
<feature type="transmembrane region" description="Helical" evidence="17">
    <location>
        <begin position="82"/>
        <end position="105"/>
    </location>
</feature>
<keyword evidence="20" id="KW-1185">Reference proteome</keyword>
<evidence type="ECO:0000256" key="15">
    <source>
        <dbReference type="ARBA" id="ARBA00023136"/>
    </source>
</evidence>
<comment type="subcellular location">
    <subcellularLocation>
        <location evidence="2">Membrane</location>
        <topology evidence="2">Multi-pass membrane protein</topology>
    </subcellularLocation>
</comment>
<feature type="transmembrane region" description="Helical" evidence="17">
    <location>
        <begin position="49"/>
        <end position="70"/>
    </location>
</feature>
<evidence type="ECO:0000256" key="1">
    <source>
        <dbReference type="ARBA" id="ARBA00001970"/>
    </source>
</evidence>
<dbReference type="InterPro" id="IPR055428">
    <property type="entry name" value="TRAPPC13_C"/>
</dbReference>
<evidence type="ECO:0000256" key="9">
    <source>
        <dbReference type="ARBA" id="ARBA00022692"/>
    </source>
</evidence>
<evidence type="ECO:0000256" key="14">
    <source>
        <dbReference type="ARBA" id="ARBA00023004"/>
    </source>
</evidence>
<feature type="domain" description="Cytochrome b561" evidence="18">
    <location>
        <begin position="13"/>
        <end position="221"/>
    </location>
</feature>
<evidence type="ECO:0000256" key="17">
    <source>
        <dbReference type="SAM" id="Phobius"/>
    </source>
</evidence>
<name>A0A2U9CG38_SCOMX</name>
<dbReference type="Proteomes" id="UP000246464">
    <property type="component" value="Chromosome 16"/>
</dbReference>
<evidence type="ECO:0000256" key="7">
    <source>
        <dbReference type="ARBA" id="ARBA00022448"/>
    </source>
</evidence>
<comment type="cofactor">
    <cofactor evidence="1">
        <name>heme b</name>
        <dbReference type="ChEBI" id="CHEBI:60344"/>
    </cofactor>
</comment>
<dbReference type="SMART" id="SM00665">
    <property type="entry name" value="B561"/>
    <property type="match status" value="1"/>
</dbReference>
<dbReference type="GO" id="GO:0046872">
    <property type="term" value="F:metal ion binding"/>
    <property type="evidence" value="ECO:0007669"/>
    <property type="project" value="UniProtKB-KW"/>
</dbReference>
<comment type="subunit">
    <text evidence="4">Part of the multisubunit TRAPP (transport protein particle) complex.</text>
</comment>
<organism evidence="19 20">
    <name type="scientific">Scophthalmus maximus</name>
    <name type="common">Turbot</name>
    <name type="synonym">Psetta maxima</name>
    <dbReference type="NCBI Taxonomy" id="52904"/>
    <lineage>
        <taxon>Eukaryota</taxon>
        <taxon>Metazoa</taxon>
        <taxon>Chordata</taxon>
        <taxon>Craniata</taxon>
        <taxon>Vertebrata</taxon>
        <taxon>Euteleostomi</taxon>
        <taxon>Actinopterygii</taxon>
        <taxon>Neopterygii</taxon>
        <taxon>Teleostei</taxon>
        <taxon>Neoteleostei</taxon>
        <taxon>Acanthomorphata</taxon>
        <taxon>Carangaria</taxon>
        <taxon>Pleuronectiformes</taxon>
        <taxon>Pleuronectoidei</taxon>
        <taxon>Scophthalmidae</taxon>
        <taxon>Scophthalmus</taxon>
    </lineage>
</organism>
<comment type="catalytic activity">
    <reaction evidence="16">
        <text>Fe(3+)(out) + L-ascorbate(in) = monodehydro-L-ascorbate radical(in) + Fe(2+)(out) + H(+)</text>
        <dbReference type="Rhea" id="RHEA:30403"/>
        <dbReference type="ChEBI" id="CHEBI:15378"/>
        <dbReference type="ChEBI" id="CHEBI:29033"/>
        <dbReference type="ChEBI" id="CHEBI:29034"/>
        <dbReference type="ChEBI" id="CHEBI:38290"/>
        <dbReference type="ChEBI" id="CHEBI:59513"/>
        <dbReference type="EC" id="7.2.1.3"/>
    </reaction>
    <physiologicalReaction direction="left-to-right" evidence="16">
        <dbReference type="Rhea" id="RHEA:30404"/>
    </physiologicalReaction>
</comment>
<accession>A0A2U9CG38</accession>
<keyword evidence="11" id="KW-1278">Translocase</keyword>
<dbReference type="PROSITE" id="PS50939">
    <property type="entry name" value="CYTOCHROME_B561"/>
    <property type="match status" value="1"/>
</dbReference>
<evidence type="ECO:0000256" key="11">
    <source>
        <dbReference type="ARBA" id="ARBA00022967"/>
    </source>
</evidence>
<keyword evidence="14" id="KW-0408">Iron</keyword>
<feature type="transmembrane region" description="Helical" evidence="17">
    <location>
        <begin position="201"/>
        <end position="220"/>
    </location>
</feature>
<dbReference type="AlphaFoldDB" id="A0A2U9CG38"/>
<dbReference type="STRING" id="52904.ENSSMAP00000019485"/>
<evidence type="ECO:0000259" key="18">
    <source>
        <dbReference type="PROSITE" id="PS50939"/>
    </source>
</evidence>
<keyword evidence="7" id="KW-0813">Transport</keyword>
<evidence type="ECO:0000256" key="12">
    <source>
        <dbReference type="ARBA" id="ARBA00022982"/>
    </source>
</evidence>
<keyword evidence="9 17" id="KW-0812">Transmembrane</keyword>
<dbReference type="GO" id="GO:0016020">
    <property type="term" value="C:membrane"/>
    <property type="evidence" value="ECO:0007669"/>
    <property type="project" value="UniProtKB-SubCell"/>
</dbReference>
<evidence type="ECO:0000256" key="2">
    <source>
        <dbReference type="ARBA" id="ARBA00004141"/>
    </source>
</evidence>
<dbReference type="InterPro" id="IPR006593">
    <property type="entry name" value="Cyt_b561/ferric_Rdtase_TM"/>
</dbReference>
<dbReference type="InterPro" id="IPR010378">
    <property type="entry name" value="TRAPPC13"/>
</dbReference>
<keyword evidence="8" id="KW-0349">Heme</keyword>
<evidence type="ECO:0000256" key="6">
    <source>
        <dbReference type="ARBA" id="ARBA00021500"/>
    </source>
</evidence>
<dbReference type="Pfam" id="PF23647">
    <property type="entry name" value="TRAPPC13_M"/>
    <property type="match status" value="1"/>
</dbReference>
<dbReference type="Pfam" id="PF06159">
    <property type="entry name" value="TRAPPC13_N"/>
    <property type="match status" value="1"/>
</dbReference>
<protein>
    <recommendedName>
        <fullName evidence="6">Trafficking protein particle complex subunit 13</fullName>
    </recommendedName>
</protein>
<evidence type="ECO:0000256" key="8">
    <source>
        <dbReference type="ARBA" id="ARBA00022617"/>
    </source>
</evidence>
<feature type="transmembrane region" description="Helical" evidence="17">
    <location>
        <begin position="117"/>
        <end position="144"/>
    </location>
</feature>
<keyword evidence="10" id="KW-0479">Metal-binding</keyword>
<comment type="similarity">
    <text evidence="3">Belongs to the TRAPPC13 family.</text>
</comment>
<dbReference type="InterPro" id="IPR055427">
    <property type="entry name" value="TRAPPC13_N"/>
</dbReference>
<dbReference type="Pfam" id="PF23643">
    <property type="entry name" value="TRAPPC13_C"/>
    <property type="match status" value="1"/>
</dbReference>
<feature type="transmembrane region" description="Helical" evidence="17">
    <location>
        <begin position="7"/>
        <end position="29"/>
    </location>
</feature>
<keyword evidence="15 17" id="KW-0472">Membrane</keyword>
<evidence type="ECO:0000256" key="3">
    <source>
        <dbReference type="ARBA" id="ARBA00010785"/>
    </source>
</evidence>
<keyword evidence="12" id="KW-0249">Electron transport</keyword>
<evidence type="ECO:0000256" key="13">
    <source>
        <dbReference type="ARBA" id="ARBA00022989"/>
    </source>
</evidence>
<evidence type="ECO:0000256" key="10">
    <source>
        <dbReference type="ARBA" id="ARBA00022723"/>
    </source>
</evidence>
<dbReference type="GO" id="GO:1990072">
    <property type="term" value="C:TRAPPIII protein complex"/>
    <property type="evidence" value="ECO:0007669"/>
    <property type="project" value="TreeGrafter"/>
</dbReference>
<reference evidence="19 20" key="1">
    <citation type="submission" date="2017-12" db="EMBL/GenBank/DDBJ databases">
        <title>Integrating genomic resources of turbot (Scophthalmus maximus) in depth evaluation of genetic and physical mapping variation across individuals.</title>
        <authorList>
            <person name="Martinez P."/>
        </authorList>
    </citation>
    <scope>NUCLEOTIDE SEQUENCE [LARGE SCALE GENOMIC DNA]</scope>
</reference>
<proteinExistence type="inferred from homology"/>
<dbReference type="Pfam" id="PF03188">
    <property type="entry name" value="Cytochrom_B561"/>
    <property type="match status" value="1"/>
</dbReference>
<evidence type="ECO:0000256" key="4">
    <source>
        <dbReference type="ARBA" id="ARBA00011698"/>
    </source>
</evidence>
<dbReference type="PANTHER" id="PTHR13134:SF3">
    <property type="entry name" value="TRAFFICKING PROTEIN PARTICLE COMPLEX SUBUNIT 13"/>
    <property type="match status" value="1"/>
</dbReference>
<dbReference type="GO" id="GO:0140571">
    <property type="term" value="F:transmembrane ascorbate ferrireductase activity"/>
    <property type="evidence" value="ECO:0007669"/>
    <property type="project" value="UniProtKB-EC"/>
</dbReference>
<comment type="subunit">
    <text evidence="5">Homodimer.</text>
</comment>
<evidence type="ECO:0000256" key="5">
    <source>
        <dbReference type="ARBA" id="ARBA00011738"/>
    </source>
</evidence>
<dbReference type="Gene3D" id="1.20.120.1770">
    <property type="match status" value="1"/>
</dbReference>
<dbReference type="EMBL" id="CP026258">
    <property type="protein sequence ID" value="AWP15574.1"/>
    <property type="molecule type" value="Genomic_DNA"/>
</dbReference>
<keyword evidence="13 17" id="KW-1133">Transmembrane helix</keyword>
<gene>
    <name evidence="19" type="ORF">SMAX5B_013846</name>
</gene>
<dbReference type="InterPro" id="IPR055429">
    <property type="entry name" value="TRAPPC13_M"/>
</dbReference>
<dbReference type="PANTHER" id="PTHR13134">
    <property type="entry name" value="TRAFFICKING PROTEIN PARTICLE COMPLEX SUBUNIT 13"/>
    <property type="match status" value="1"/>
</dbReference>
<evidence type="ECO:0000256" key="16">
    <source>
        <dbReference type="ARBA" id="ARBA00048457"/>
    </source>
</evidence>
<sequence>MRSSVLFYLTYTLCLSLGLLCVLFVSYWSSHWRGGFAWDYSALEFNWHPVLMVSGMVVLYGNAAVVYRAPFTWKQNKLTWKLVHGGLMFLALLLSIVGLCAVFDSHKGLNLPNMYSLHSWVGICTVAMFALQWILGLAGFLFPCSPLWFRSSLKPIHIWVGKAILILGLASCISGIDENLLLALNESSAEPYNSLPLEARFANSLGILIVAFVLVVFGILSKDKWQRPEADGESFHMEVNQAKQEHLLALKVMRLTKPTLFTNLPVTCEDRDLPGDLFGQLMREDPSTIKGAEALMLGEMLTLPQNFGNIFLGETFSSYISVHNDSSQVVKDILVKADLQTSSQRLNLSASNSAVSELQSECCIDDVIHHEVKEIGTHILVCAVSYTTQYGEKLYFRKFFKFQVLKPLDVKTKFYNAETDEVFLEAQIQNITTSPMFMEKVSLEPSMMYNVTELNTLDIVWKTNLGERGRLQTSQLQRMAPGYGDIRLSLEMIPDTVNLEEPFDIICKITNCSERTMDLELEMCNTRSIHWCGVSGRQLGKLSPAAFLSLPLTLLSSVQGLQSISGLRLTDTFLKRTYEYDDIAQVCVVCPYTSNEC</sequence>
<feature type="transmembrane region" description="Helical" evidence="17">
    <location>
        <begin position="156"/>
        <end position="176"/>
    </location>
</feature>
<evidence type="ECO:0000313" key="20">
    <source>
        <dbReference type="Proteomes" id="UP000246464"/>
    </source>
</evidence>
<dbReference type="FunFam" id="1.20.120.1770:FF:000001">
    <property type="entry name" value="Cytochrome b reductase 1"/>
    <property type="match status" value="1"/>
</dbReference>